<dbReference type="AlphaFoldDB" id="A0A540WPY3"/>
<keyword evidence="3" id="KW-1185">Reference proteome</keyword>
<dbReference type="OrthoDB" id="5379206at2"/>
<feature type="chain" id="PRO_5022142836" evidence="1">
    <location>
        <begin position="18"/>
        <end position="388"/>
    </location>
</feature>
<reference evidence="2 3" key="1">
    <citation type="submission" date="2019-06" db="EMBL/GenBank/DDBJ databases">
        <authorList>
            <person name="Livingstone P."/>
            <person name="Whitworth D."/>
        </authorList>
    </citation>
    <scope>NUCLEOTIDE SEQUENCE [LARGE SCALE GENOMIC DNA]</scope>
    <source>
        <strain evidence="2 3">AM401</strain>
    </source>
</reference>
<dbReference type="RefSeq" id="WP_141647191.1">
    <property type="nucleotide sequence ID" value="NZ_VIFM01000213.1"/>
</dbReference>
<evidence type="ECO:0000256" key="1">
    <source>
        <dbReference type="SAM" id="SignalP"/>
    </source>
</evidence>
<sequence>MRALLALLLLCASVANAQDGGTPDAGTVELDFPSILRGGSETAAGLDIATAGEVVHPSNPSALVASLRGVGAVLDGTQASFALQLNPYLLTEGFERLYSEAVAARNASVLTRLLQDTAITLGVGQDTPFQDAVPEKGRFATVMAGLSVDVLGERSIYGSTYNTCITRVLADPSLYEFPDKPLPGDHVNPADFEKALADYRLAMEAARQAGIAKIRQGLPACTRETRQASSALFFSVGGRWVTPGLKSHDGDGVAIQRGFGAATLELLSSADSNLEVAMQVRVLQERPRPELSMDRWVDVGLSFGVASQRFQLKLEATQSLLKLGNTDTKRASVVATTRVMVGDRFTVGLGVQGQGEDMSDAVGQIRPSLVLDLAELPTLLQPVPTPRS</sequence>
<comment type="caution">
    <text evidence="2">The sequence shown here is derived from an EMBL/GenBank/DDBJ whole genome shotgun (WGS) entry which is preliminary data.</text>
</comment>
<name>A0A540WPY3_9BACT</name>
<feature type="signal peptide" evidence="1">
    <location>
        <begin position="1"/>
        <end position="17"/>
    </location>
</feature>
<evidence type="ECO:0000313" key="2">
    <source>
        <dbReference type="EMBL" id="TQF11056.1"/>
    </source>
</evidence>
<dbReference type="EMBL" id="VIFM01000213">
    <property type="protein sequence ID" value="TQF11056.1"/>
    <property type="molecule type" value="Genomic_DNA"/>
</dbReference>
<keyword evidence="1" id="KW-0732">Signal</keyword>
<proteinExistence type="predicted"/>
<organism evidence="2 3">
    <name type="scientific">Myxococcus llanfairpwllgwyngyllgogerychwyrndrobwllllantysiliogogogochensis</name>
    <dbReference type="NCBI Taxonomy" id="2590453"/>
    <lineage>
        <taxon>Bacteria</taxon>
        <taxon>Pseudomonadati</taxon>
        <taxon>Myxococcota</taxon>
        <taxon>Myxococcia</taxon>
        <taxon>Myxococcales</taxon>
        <taxon>Cystobacterineae</taxon>
        <taxon>Myxococcaceae</taxon>
        <taxon>Myxococcus</taxon>
    </lineage>
</organism>
<accession>A0A540WPY3</accession>
<protein>
    <submittedName>
        <fullName evidence="2">Uncharacterized protein</fullName>
    </submittedName>
</protein>
<dbReference type="Proteomes" id="UP000315369">
    <property type="component" value="Unassembled WGS sequence"/>
</dbReference>
<evidence type="ECO:0000313" key="3">
    <source>
        <dbReference type="Proteomes" id="UP000315369"/>
    </source>
</evidence>
<gene>
    <name evidence="2" type="ORF">FJV41_36295</name>
</gene>